<organism evidence="1 2">
    <name type="scientific">Talaromyces rugulosus</name>
    <name type="common">Penicillium rugulosum</name>
    <dbReference type="NCBI Taxonomy" id="121627"/>
    <lineage>
        <taxon>Eukaryota</taxon>
        <taxon>Fungi</taxon>
        <taxon>Dikarya</taxon>
        <taxon>Ascomycota</taxon>
        <taxon>Pezizomycotina</taxon>
        <taxon>Eurotiomycetes</taxon>
        <taxon>Eurotiomycetidae</taxon>
        <taxon>Eurotiales</taxon>
        <taxon>Trichocomaceae</taxon>
        <taxon>Talaromyces</taxon>
        <taxon>Talaromyces sect. Islandici</taxon>
    </lineage>
</organism>
<protein>
    <submittedName>
        <fullName evidence="1">Uncharacterized protein</fullName>
    </submittedName>
</protein>
<sequence>MADQDEFEIGLDEAGEDSAYRMSNWPPNEEQRPHLIYHSYPSDRIVKGKLDQVIHGKLSPGGEDATLIVATFNFLGQTVARRFKYARITWDFSYEENSGFTDDAHTPAPEVVKVSLDGQYVMKESKFSVNKEQTADVGIKAGTIVTGSLGAGWTRSQGMEVADHISIFGTATFDRTHMSGQPRGAKWVLEENASQRSGIPGLITTAIILR</sequence>
<dbReference type="AlphaFoldDB" id="A0A7H8QM72"/>
<dbReference type="GeneID" id="55989229"/>
<dbReference type="RefSeq" id="XP_035340810.1">
    <property type="nucleotide sequence ID" value="XM_035484917.1"/>
</dbReference>
<dbReference type="Proteomes" id="UP000509510">
    <property type="component" value="Chromosome I"/>
</dbReference>
<dbReference type="EMBL" id="CP055898">
    <property type="protein sequence ID" value="QKX54631.1"/>
    <property type="molecule type" value="Genomic_DNA"/>
</dbReference>
<dbReference type="OrthoDB" id="3796612at2759"/>
<reference evidence="2" key="1">
    <citation type="submission" date="2020-06" db="EMBL/GenBank/DDBJ databases">
        <title>A chromosome-scale genome assembly of Talaromyces rugulosus W13939.</title>
        <authorList>
            <person name="Wang B."/>
            <person name="Guo L."/>
            <person name="Ye K."/>
            <person name="Wang L."/>
        </authorList>
    </citation>
    <scope>NUCLEOTIDE SEQUENCE [LARGE SCALE GENOMIC DNA]</scope>
    <source>
        <strain evidence="2">W13939</strain>
    </source>
</reference>
<evidence type="ECO:0000313" key="1">
    <source>
        <dbReference type="EMBL" id="QKX54631.1"/>
    </source>
</evidence>
<name>A0A7H8QM72_TALRU</name>
<dbReference type="KEGG" id="trg:TRUGW13939_01719"/>
<evidence type="ECO:0000313" key="2">
    <source>
        <dbReference type="Proteomes" id="UP000509510"/>
    </source>
</evidence>
<keyword evidence="2" id="KW-1185">Reference proteome</keyword>
<proteinExistence type="predicted"/>
<accession>A0A7H8QM72</accession>
<gene>
    <name evidence="1" type="ORF">TRUGW13939_01719</name>
</gene>